<comment type="subcellular location">
    <subcellularLocation>
        <location evidence="5">Cytoplasm</location>
    </subcellularLocation>
</comment>
<evidence type="ECO:0000256" key="3">
    <source>
        <dbReference type="ARBA" id="ARBA00022884"/>
    </source>
</evidence>
<evidence type="ECO:0000313" key="6">
    <source>
        <dbReference type="EMBL" id="MFC0267413.1"/>
    </source>
</evidence>
<comment type="function">
    <text evidence="5">A key translational regulator that binds mRNA to regulate translation initiation and/or mRNA stability. Mediates global changes in gene expression, shifting from rapid growth to stress survival by linking envelope stress, the stringent response and the catabolite repression systems. Usually binds in the 5'-UTR; binding at or near the Shine-Dalgarno sequence prevents ribosome-binding, repressing translation, binding elsewhere in the 5'-UTR can activate translation and/or stabilize the mRNA. Its function is antagonized by small RNA(s).</text>
</comment>
<comment type="caution">
    <text evidence="6">The sequence shown here is derived from an EMBL/GenBank/DDBJ whole genome shotgun (WGS) entry which is preliminary data.</text>
</comment>
<dbReference type="EMBL" id="JBHLVX010000018">
    <property type="protein sequence ID" value="MFC0267413.1"/>
    <property type="molecule type" value="Genomic_DNA"/>
</dbReference>
<dbReference type="HAMAP" id="MF_00167">
    <property type="entry name" value="CsrA"/>
    <property type="match status" value="1"/>
</dbReference>
<dbReference type="NCBIfam" id="TIGR00202">
    <property type="entry name" value="csrA"/>
    <property type="match status" value="1"/>
</dbReference>
<evidence type="ECO:0000313" key="7">
    <source>
        <dbReference type="Proteomes" id="UP001589814"/>
    </source>
</evidence>
<dbReference type="SUPFAM" id="SSF117130">
    <property type="entry name" value="CsrA-like"/>
    <property type="match status" value="1"/>
</dbReference>
<keyword evidence="1 5" id="KW-0963">Cytoplasm</keyword>
<keyword evidence="2 5" id="KW-0810">Translation regulation</keyword>
<dbReference type="InterPro" id="IPR003751">
    <property type="entry name" value="CsrA"/>
</dbReference>
<reference evidence="6 7" key="1">
    <citation type="submission" date="2024-09" db="EMBL/GenBank/DDBJ databases">
        <authorList>
            <person name="Sun Q."/>
            <person name="Mori K."/>
        </authorList>
    </citation>
    <scope>NUCLEOTIDE SEQUENCE [LARGE SCALE GENOMIC DNA]</scope>
    <source>
        <strain evidence="6 7">CCM 7415</strain>
    </source>
</reference>
<dbReference type="NCBIfam" id="NF002469">
    <property type="entry name" value="PRK01712.1"/>
    <property type="match status" value="1"/>
</dbReference>
<evidence type="ECO:0000256" key="2">
    <source>
        <dbReference type="ARBA" id="ARBA00022845"/>
    </source>
</evidence>
<keyword evidence="3 5" id="KW-0694">RNA-binding</keyword>
<evidence type="ECO:0000256" key="1">
    <source>
        <dbReference type="ARBA" id="ARBA00022490"/>
    </source>
</evidence>
<sequence length="67" mass="7490">MLILTRRVGETLMVGDEITVTVLGVKGNQVRLGVNAPRNVSVHREEIYQRIQQERVETETDEGGNKG</sequence>
<gene>
    <name evidence="5 6" type="primary">csrA</name>
    <name evidence="6" type="ORF">ACFFHW_05280</name>
</gene>
<keyword evidence="5" id="KW-0678">Repressor</keyword>
<evidence type="ECO:0000256" key="5">
    <source>
        <dbReference type="HAMAP-Rule" id="MF_00167"/>
    </source>
</evidence>
<accession>A0ABV6G178</accession>
<dbReference type="Pfam" id="PF02599">
    <property type="entry name" value="CsrA"/>
    <property type="match status" value="1"/>
</dbReference>
<keyword evidence="4 5" id="KW-0010">Activator</keyword>
<comment type="subunit">
    <text evidence="5">Homodimer; the beta-strands of each monomer intercalate to form a hydrophobic core, while the alpha-helices form wings that extend away from the core.</text>
</comment>
<proteinExistence type="inferred from homology"/>
<protein>
    <recommendedName>
        <fullName evidence="5">Translational regulator CsrA</fullName>
    </recommendedName>
    <alternativeName>
        <fullName evidence="5">Carbon storage regulator</fullName>
    </alternativeName>
</protein>
<dbReference type="Proteomes" id="UP001589814">
    <property type="component" value="Unassembled WGS sequence"/>
</dbReference>
<dbReference type="PANTHER" id="PTHR34984">
    <property type="entry name" value="CARBON STORAGE REGULATOR"/>
    <property type="match status" value="1"/>
</dbReference>
<dbReference type="PANTHER" id="PTHR34984:SF1">
    <property type="entry name" value="CARBON STORAGE REGULATOR"/>
    <property type="match status" value="1"/>
</dbReference>
<comment type="similarity">
    <text evidence="5">Belongs to the CsrA/RsmA family.</text>
</comment>
<dbReference type="RefSeq" id="WP_019952738.1">
    <property type="nucleotide sequence ID" value="NZ_JBHLVX010000018.1"/>
</dbReference>
<evidence type="ECO:0000256" key="4">
    <source>
        <dbReference type="ARBA" id="ARBA00023159"/>
    </source>
</evidence>
<name>A0ABV6G178_9GAMM</name>
<organism evidence="6 7">
    <name type="scientific">Kushneria aurantia</name>
    <dbReference type="NCBI Taxonomy" id="504092"/>
    <lineage>
        <taxon>Bacteria</taxon>
        <taxon>Pseudomonadati</taxon>
        <taxon>Pseudomonadota</taxon>
        <taxon>Gammaproteobacteria</taxon>
        <taxon>Oceanospirillales</taxon>
        <taxon>Halomonadaceae</taxon>
        <taxon>Kushneria</taxon>
    </lineage>
</organism>
<dbReference type="InterPro" id="IPR036107">
    <property type="entry name" value="CsrA_sf"/>
</dbReference>
<keyword evidence="7" id="KW-1185">Reference proteome</keyword>
<dbReference type="Gene3D" id="2.60.40.4380">
    <property type="entry name" value="Translational regulator CsrA"/>
    <property type="match status" value="1"/>
</dbReference>